<reference evidence="2 3" key="1">
    <citation type="submission" date="2022-10" db="EMBL/GenBank/DDBJ databases">
        <title>The complete genomes of actinobacterial strains from the NBC collection.</title>
        <authorList>
            <person name="Joergensen T.S."/>
            <person name="Alvarez Arevalo M."/>
            <person name="Sterndorff E.B."/>
            <person name="Faurdal D."/>
            <person name="Vuksanovic O."/>
            <person name="Mourched A.-S."/>
            <person name="Charusanti P."/>
            <person name="Shaw S."/>
            <person name="Blin K."/>
            <person name="Weber T."/>
        </authorList>
    </citation>
    <scope>NUCLEOTIDE SEQUENCE [LARGE SCALE GENOMIC DNA]</scope>
    <source>
        <strain evidence="2 3">NBC_00185</strain>
    </source>
</reference>
<evidence type="ECO:0000256" key="1">
    <source>
        <dbReference type="SAM" id="MobiDB-lite"/>
    </source>
</evidence>
<feature type="compositionally biased region" description="Polar residues" evidence="1">
    <location>
        <begin position="68"/>
        <end position="77"/>
    </location>
</feature>
<feature type="region of interest" description="Disordered" evidence="1">
    <location>
        <begin position="43"/>
        <end position="77"/>
    </location>
</feature>
<accession>A0ABZ1JUY4</accession>
<dbReference type="RefSeq" id="WP_158687122.1">
    <property type="nucleotide sequence ID" value="NZ_CP108135.1"/>
</dbReference>
<dbReference type="Proteomes" id="UP001622496">
    <property type="component" value="Chromosome"/>
</dbReference>
<name>A0ABZ1JUY4_9ACTN</name>
<dbReference type="EMBL" id="CP108135">
    <property type="protein sequence ID" value="WTP64044.1"/>
    <property type="molecule type" value="Genomic_DNA"/>
</dbReference>
<evidence type="ECO:0000313" key="2">
    <source>
        <dbReference type="EMBL" id="WTP64044.1"/>
    </source>
</evidence>
<gene>
    <name evidence="2" type="ORF">OG560_00880</name>
</gene>
<feature type="compositionally biased region" description="Polar residues" evidence="1">
    <location>
        <begin position="52"/>
        <end position="61"/>
    </location>
</feature>
<protein>
    <submittedName>
        <fullName evidence="2">Uncharacterized protein</fullName>
    </submittedName>
</protein>
<organism evidence="2 3">
    <name type="scientific">[Kitasatospora] papulosa</name>
    <dbReference type="NCBI Taxonomy" id="1464011"/>
    <lineage>
        <taxon>Bacteria</taxon>
        <taxon>Bacillati</taxon>
        <taxon>Actinomycetota</taxon>
        <taxon>Actinomycetes</taxon>
        <taxon>Kitasatosporales</taxon>
        <taxon>Streptomycetaceae</taxon>
        <taxon>Streptomyces</taxon>
    </lineage>
</organism>
<proteinExistence type="predicted"/>
<keyword evidence="3" id="KW-1185">Reference proteome</keyword>
<sequence>MPMFNRVAGSCHGRELDTSLLAASEVRLESGIVERIKVKLEPNPLDGHEGTSRITSLNTFSKPIGQGHVTSQQAERC</sequence>
<evidence type="ECO:0000313" key="3">
    <source>
        <dbReference type="Proteomes" id="UP001622496"/>
    </source>
</evidence>